<organism evidence="3 4">
    <name type="scientific">Cymbomonas tetramitiformis</name>
    <dbReference type="NCBI Taxonomy" id="36881"/>
    <lineage>
        <taxon>Eukaryota</taxon>
        <taxon>Viridiplantae</taxon>
        <taxon>Chlorophyta</taxon>
        <taxon>Pyramimonadophyceae</taxon>
        <taxon>Pyramimonadales</taxon>
        <taxon>Pyramimonadaceae</taxon>
        <taxon>Cymbomonas</taxon>
    </lineage>
</organism>
<dbReference type="Pfam" id="PF13091">
    <property type="entry name" value="PLDc_2"/>
    <property type="match status" value="1"/>
</dbReference>
<feature type="compositionally biased region" description="Polar residues" evidence="1">
    <location>
        <begin position="85"/>
        <end position="102"/>
    </location>
</feature>
<reference evidence="3 4" key="1">
    <citation type="journal article" date="2015" name="Genome Biol. Evol.">
        <title>Comparative Genomics of a Bacterivorous Green Alga Reveals Evolutionary Causalities and Consequences of Phago-Mixotrophic Mode of Nutrition.</title>
        <authorList>
            <person name="Burns J.A."/>
            <person name="Paasch A."/>
            <person name="Narechania A."/>
            <person name="Kim E."/>
        </authorList>
    </citation>
    <scope>NUCLEOTIDE SEQUENCE [LARGE SCALE GENOMIC DNA]</scope>
    <source>
        <strain evidence="3 4">PLY_AMNH</strain>
    </source>
</reference>
<dbReference type="EMBL" id="LGRX02004961">
    <property type="protein sequence ID" value="KAK3279387.1"/>
    <property type="molecule type" value="Genomic_DNA"/>
</dbReference>
<proteinExistence type="predicted"/>
<protein>
    <recommendedName>
        <fullName evidence="2">Phospholipase D-like domain-containing protein</fullName>
    </recommendedName>
</protein>
<dbReference type="PANTHER" id="PTHR21248">
    <property type="entry name" value="CARDIOLIPIN SYNTHASE"/>
    <property type="match status" value="1"/>
</dbReference>
<comment type="caution">
    <text evidence="3">The sequence shown here is derived from an EMBL/GenBank/DDBJ whole genome shotgun (WGS) entry which is preliminary data.</text>
</comment>
<dbReference type="InterPro" id="IPR025202">
    <property type="entry name" value="PLD-like_dom"/>
</dbReference>
<feature type="region of interest" description="Disordered" evidence="1">
    <location>
        <begin position="28"/>
        <end position="65"/>
    </location>
</feature>
<feature type="region of interest" description="Disordered" evidence="1">
    <location>
        <begin position="85"/>
        <end position="125"/>
    </location>
</feature>
<evidence type="ECO:0000313" key="4">
    <source>
        <dbReference type="Proteomes" id="UP001190700"/>
    </source>
</evidence>
<feature type="compositionally biased region" description="Low complexity" evidence="1">
    <location>
        <begin position="103"/>
        <end position="122"/>
    </location>
</feature>
<sequence>MRQGLPKHRCSPESVRNKPTFARFALARTRLSSPNKPSRRSAKLTVNAAQAPRPSKSKDDKTRKPSLELFKPDIWDLFRKGAENQNDLNLSPSSSKWGNRTVSSRPRPSRRPQASQPRAASPVTKCYPPTLQIGYLETVHALMAELDGLGSGDLTIFSVYVFEEGESSTMLMDCMERAAQRGVVLEISVDGSLVSAFTRLCEGTTTLQGELREMSKRYPEQIFYTHRETPTHAKYMICLRASGEPTAIFGGVNIGDRFASWRDFAVRIEGAGVVGSLIANLSLGSGWLTQWLASSSGSAMSCMLPWREEVTPYSICFITNRPQAQEFWPQMNTFVFRKQMLGSFNVRPGMKSFFEHSRFDSYIVAMAYLDMAGTDLLLGAVRRGASVDLIMPATPNVYHDSNMRAMARFLEEGERASGNVRGYLYPGMLHAKVGVGSSLHGGKRGPLVSMLGSCNLKTRSFDQFAELNAVINERAFSIKLQKELFILREESASVHHSELEYFRLKADIEEWLG</sequence>
<feature type="compositionally biased region" description="Basic and acidic residues" evidence="1">
    <location>
        <begin position="56"/>
        <end position="65"/>
    </location>
</feature>
<dbReference type="PANTHER" id="PTHR21248:SF22">
    <property type="entry name" value="PHOSPHOLIPASE D"/>
    <property type="match status" value="1"/>
</dbReference>
<name>A0AAE0GK07_9CHLO</name>
<dbReference type="GO" id="GO:0006793">
    <property type="term" value="P:phosphorus metabolic process"/>
    <property type="evidence" value="ECO:0007669"/>
    <property type="project" value="UniProtKB-ARBA"/>
</dbReference>
<evidence type="ECO:0000259" key="2">
    <source>
        <dbReference type="Pfam" id="PF13091"/>
    </source>
</evidence>
<dbReference type="Proteomes" id="UP001190700">
    <property type="component" value="Unassembled WGS sequence"/>
</dbReference>
<dbReference type="Gene3D" id="3.30.870.10">
    <property type="entry name" value="Endonuclease Chain A"/>
    <property type="match status" value="2"/>
</dbReference>
<evidence type="ECO:0000313" key="3">
    <source>
        <dbReference type="EMBL" id="KAK3279387.1"/>
    </source>
</evidence>
<dbReference type="AlphaFoldDB" id="A0AAE0GK07"/>
<dbReference type="SUPFAM" id="SSF56024">
    <property type="entry name" value="Phospholipase D/nuclease"/>
    <property type="match status" value="2"/>
</dbReference>
<feature type="domain" description="Phospholipase D-like" evidence="2">
    <location>
        <begin position="360"/>
        <end position="483"/>
    </location>
</feature>
<keyword evidence="4" id="KW-1185">Reference proteome</keyword>
<accession>A0AAE0GK07</accession>
<gene>
    <name evidence="3" type="ORF">CYMTET_12728</name>
</gene>
<evidence type="ECO:0000256" key="1">
    <source>
        <dbReference type="SAM" id="MobiDB-lite"/>
    </source>
</evidence>